<dbReference type="AlphaFoldDB" id="A0A7X1ZDD9"/>
<feature type="compositionally biased region" description="Low complexity" evidence="7">
    <location>
        <begin position="8"/>
        <end position="24"/>
    </location>
</feature>
<dbReference type="InterPro" id="IPR003761">
    <property type="entry name" value="Exonuc_VII_S"/>
</dbReference>
<dbReference type="NCBIfam" id="NF002139">
    <property type="entry name" value="PRK00977.1-3"/>
    <property type="match status" value="1"/>
</dbReference>
<keyword evidence="9" id="KW-1185">Reference proteome</keyword>
<proteinExistence type="inferred from homology"/>
<dbReference type="SUPFAM" id="SSF116842">
    <property type="entry name" value="XseB-like"/>
    <property type="match status" value="1"/>
</dbReference>
<dbReference type="Pfam" id="PF02609">
    <property type="entry name" value="Exonuc_VII_S"/>
    <property type="match status" value="1"/>
</dbReference>
<comment type="subcellular location">
    <subcellularLocation>
        <location evidence="6">Cytoplasm</location>
    </subcellularLocation>
</comment>
<evidence type="ECO:0000256" key="4">
    <source>
        <dbReference type="ARBA" id="ARBA00022801"/>
    </source>
</evidence>
<dbReference type="GO" id="GO:0005829">
    <property type="term" value="C:cytosol"/>
    <property type="evidence" value="ECO:0007669"/>
    <property type="project" value="TreeGrafter"/>
</dbReference>
<accession>A0A7X1ZDD9</accession>
<comment type="subunit">
    <text evidence="6">Heterooligomer composed of large and small subunits.</text>
</comment>
<dbReference type="PANTHER" id="PTHR34137">
    <property type="entry name" value="EXODEOXYRIBONUCLEASE 7 SMALL SUBUNIT"/>
    <property type="match status" value="1"/>
</dbReference>
<dbReference type="EC" id="3.1.11.6" evidence="6"/>
<dbReference type="RefSeq" id="WP_153340967.1">
    <property type="nucleotide sequence ID" value="NZ_WIVE01000004.1"/>
</dbReference>
<sequence>MASKKDSSASASPAQAQAGTAPGSEGAGAGSIPPDIAALSFEDALKALEEIVRHLEAGRVDLDAAVSAYERGVWLRQHCEARLAEARTRVERIGAGADGTVSATPLDVEAS</sequence>
<comment type="function">
    <text evidence="6">Bidirectionally degrades single-stranded DNA into large acid-insoluble oligonucleotides, which are then degraded further into small acid-soluble oligonucleotides.</text>
</comment>
<keyword evidence="2 6" id="KW-0963">Cytoplasm</keyword>
<evidence type="ECO:0000256" key="7">
    <source>
        <dbReference type="SAM" id="MobiDB-lite"/>
    </source>
</evidence>
<keyword evidence="4 6" id="KW-0378">Hydrolase</keyword>
<evidence type="ECO:0000256" key="6">
    <source>
        <dbReference type="HAMAP-Rule" id="MF_00337"/>
    </source>
</evidence>
<evidence type="ECO:0000256" key="2">
    <source>
        <dbReference type="ARBA" id="ARBA00022490"/>
    </source>
</evidence>
<evidence type="ECO:0000313" key="8">
    <source>
        <dbReference type="EMBL" id="MQX35461.1"/>
    </source>
</evidence>
<dbReference type="NCBIfam" id="TIGR01280">
    <property type="entry name" value="xseB"/>
    <property type="match status" value="1"/>
</dbReference>
<dbReference type="GO" id="GO:0006308">
    <property type="term" value="P:DNA catabolic process"/>
    <property type="evidence" value="ECO:0007669"/>
    <property type="project" value="UniProtKB-UniRule"/>
</dbReference>
<evidence type="ECO:0000313" key="9">
    <source>
        <dbReference type="Proteomes" id="UP000434582"/>
    </source>
</evidence>
<dbReference type="PANTHER" id="PTHR34137:SF1">
    <property type="entry name" value="EXODEOXYRIBONUCLEASE 7 SMALL SUBUNIT"/>
    <property type="match status" value="1"/>
</dbReference>
<keyword evidence="3 6" id="KW-0540">Nuclease</keyword>
<keyword evidence="5 6" id="KW-0269">Exonuclease</keyword>
<reference evidence="8 9" key="1">
    <citation type="submission" date="2019-10" db="EMBL/GenBank/DDBJ databases">
        <title>Draft whole-genome sequence of the purple nonsulfur photosynthetic bacterium Roseospira navarrensis DSM 15114.</title>
        <authorList>
            <person name="Kyndt J.A."/>
            <person name="Meyer T.E."/>
        </authorList>
    </citation>
    <scope>NUCLEOTIDE SEQUENCE [LARGE SCALE GENOMIC DNA]</scope>
    <source>
        <strain evidence="8 9">DSM 15114</strain>
    </source>
</reference>
<evidence type="ECO:0000256" key="3">
    <source>
        <dbReference type="ARBA" id="ARBA00022722"/>
    </source>
</evidence>
<dbReference type="HAMAP" id="MF_00337">
    <property type="entry name" value="Exonuc_7_S"/>
    <property type="match status" value="1"/>
</dbReference>
<comment type="similarity">
    <text evidence="1 6">Belongs to the XseB family.</text>
</comment>
<dbReference type="Gene3D" id="1.10.287.1040">
    <property type="entry name" value="Exonuclease VII, small subunit"/>
    <property type="match status" value="1"/>
</dbReference>
<comment type="caution">
    <text evidence="8">The sequence shown here is derived from an EMBL/GenBank/DDBJ whole genome shotgun (WGS) entry which is preliminary data.</text>
</comment>
<dbReference type="OrthoDB" id="9808145at2"/>
<name>A0A7X1ZDD9_9PROT</name>
<evidence type="ECO:0000256" key="1">
    <source>
        <dbReference type="ARBA" id="ARBA00009998"/>
    </source>
</evidence>
<gene>
    <name evidence="6" type="primary">xseB</name>
    <name evidence="8" type="ORF">GHC57_02900</name>
</gene>
<dbReference type="EMBL" id="WIVE01000004">
    <property type="protein sequence ID" value="MQX35461.1"/>
    <property type="molecule type" value="Genomic_DNA"/>
</dbReference>
<comment type="catalytic activity">
    <reaction evidence="6">
        <text>Exonucleolytic cleavage in either 5'- to 3'- or 3'- to 5'-direction to yield nucleoside 5'-phosphates.</text>
        <dbReference type="EC" id="3.1.11.6"/>
    </reaction>
</comment>
<dbReference type="GO" id="GO:0008855">
    <property type="term" value="F:exodeoxyribonuclease VII activity"/>
    <property type="evidence" value="ECO:0007669"/>
    <property type="project" value="UniProtKB-UniRule"/>
</dbReference>
<dbReference type="Proteomes" id="UP000434582">
    <property type="component" value="Unassembled WGS sequence"/>
</dbReference>
<protein>
    <recommendedName>
        <fullName evidence="6">Exodeoxyribonuclease 7 small subunit</fullName>
        <ecNumber evidence="6">3.1.11.6</ecNumber>
    </recommendedName>
    <alternativeName>
        <fullName evidence="6">Exodeoxyribonuclease VII small subunit</fullName>
        <shortName evidence="6">Exonuclease VII small subunit</shortName>
    </alternativeName>
</protein>
<feature type="region of interest" description="Disordered" evidence="7">
    <location>
        <begin position="1"/>
        <end position="33"/>
    </location>
</feature>
<organism evidence="8 9">
    <name type="scientific">Roseospira navarrensis</name>
    <dbReference type="NCBI Taxonomy" id="140058"/>
    <lineage>
        <taxon>Bacteria</taxon>
        <taxon>Pseudomonadati</taxon>
        <taxon>Pseudomonadota</taxon>
        <taxon>Alphaproteobacteria</taxon>
        <taxon>Rhodospirillales</taxon>
        <taxon>Rhodospirillaceae</taxon>
        <taxon>Roseospira</taxon>
    </lineage>
</organism>
<dbReference type="InterPro" id="IPR037004">
    <property type="entry name" value="Exonuc_VII_ssu_sf"/>
</dbReference>
<evidence type="ECO:0000256" key="5">
    <source>
        <dbReference type="ARBA" id="ARBA00022839"/>
    </source>
</evidence>
<dbReference type="GO" id="GO:0009318">
    <property type="term" value="C:exodeoxyribonuclease VII complex"/>
    <property type="evidence" value="ECO:0007669"/>
    <property type="project" value="UniProtKB-UniRule"/>
</dbReference>